<keyword evidence="4" id="KW-1185">Reference proteome</keyword>
<accession>A0A7X3K726</accession>
<dbReference type="GO" id="GO:0009103">
    <property type="term" value="P:lipopolysaccharide biosynthetic process"/>
    <property type="evidence" value="ECO:0007669"/>
    <property type="project" value="TreeGrafter"/>
</dbReference>
<dbReference type="InterPro" id="IPR002656">
    <property type="entry name" value="Acyl_transf_3_dom"/>
</dbReference>
<evidence type="ECO:0000259" key="2">
    <source>
        <dbReference type="Pfam" id="PF01757"/>
    </source>
</evidence>
<evidence type="ECO:0000313" key="3">
    <source>
        <dbReference type="EMBL" id="MVW60032.1"/>
    </source>
</evidence>
<dbReference type="GO" id="GO:0016747">
    <property type="term" value="F:acyltransferase activity, transferring groups other than amino-acyl groups"/>
    <property type="evidence" value="ECO:0007669"/>
    <property type="project" value="InterPro"/>
</dbReference>
<evidence type="ECO:0000256" key="1">
    <source>
        <dbReference type="SAM" id="Phobius"/>
    </source>
</evidence>
<sequence length="364" mass="39960">MTRARVNEIDLLRFLAALAVVFFHYAYRGPAGGFSAMPYPLLAPVAEYGFLGVELFFMISGFVVLMTAAASARLRDFCISRVVRLYPAFWTCCTITFLASIALAARRDVTFVQYAVNMTMVADLFRVPLLEGAYWSLLVEIRFYALVAALLVIGQIHQAQRYLVMWLLACIALALLSLFPDASAPAGALHVVGTLLIFDYAAYFIAGATCFLIWKKGAAMSRLTVLAGAWGLALFQSGVIVRKVRAENAMSTLNAGIVIGILTLFFLVMLLIALGRTGSLARYRWPLAGAISYPLYLLHQNIGYLVFNRFYPTVSAHLLFWGMIAAVLGAAYGVHVLVERRFASRMKTCLTGALMGFPTPAAKK</sequence>
<gene>
    <name evidence="3" type="ORF">GPY61_08805</name>
</gene>
<comment type="caution">
    <text evidence="3">The sequence shown here is derived from an EMBL/GenBank/DDBJ whole genome shotgun (WGS) entry which is preliminary data.</text>
</comment>
<keyword evidence="3" id="KW-0808">Transferase</keyword>
<feature type="transmembrane region" description="Helical" evidence="1">
    <location>
        <begin position="162"/>
        <end position="179"/>
    </location>
</feature>
<organism evidence="3 4">
    <name type="scientific">Massilia cellulosiltytica</name>
    <dbReference type="NCBI Taxonomy" id="2683234"/>
    <lineage>
        <taxon>Bacteria</taxon>
        <taxon>Pseudomonadati</taxon>
        <taxon>Pseudomonadota</taxon>
        <taxon>Betaproteobacteria</taxon>
        <taxon>Burkholderiales</taxon>
        <taxon>Oxalobacteraceae</taxon>
        <taxon>Telluria group</taxon>
        <taxon>Massilia</taxon>
    </lineage>
</organism>
<keyword evidence="1" id="KW-0472">Membrane</keyword>
<feature type="transmembrane region" description="Helical" evidence="1">
    <location>
        <begin position="223"/>
        <end position="241"/>
    </location>
</feature>
<feature type="transmembrane region" description="Helical" evidence="1">
    <location>
        <begin position="191"/>
        <end position="214"/>
    </location>
</feature>
<feature type="transmembrane region" description="Helical" evidence="1">
    <location>
        <begin position="133"/>
        <end position="153"/>
    </location>
</feature>
<dbReference type="EMBL" id="WSES01000002">
    <property type="protein sequence ID" value="MVW60032.1"/>
    <property type="molecule type" value="Genomic_DNA"/>
</dbReference>
<name>A0A7X3K726_9BURK</name>
<dbReference type="AlphaFoldDB" id="A0A7X3K726"/>
<feature type="transmembrane region" description="Helical" evidence="1">
    <location>
        <begin position="319"/>
        <end position="338"/>
    </location>
</feature>
<proteinExistence type="predicted"/>
<feature type="transmembrane region" description="Helical" evidence="1">
    <location>
        <begin position="253"/>
        <end position="275"/>
    </location>
</feature>
<dbReference type="PANTHER" id="PTHR23028:SF53">
    <property type="entry name" value="ACYL_TRANSF_3 DOMAIN-CONTAINING PROTEIN"/>
    <property type="match status" value="1"/>
</dbReference>
<evidence type="ECO:0000313" key="4">
    <source>
        <dbReference type="Proteomes" id="UP000443353"/>
    </source>
</evidence>
<dbReference type="PANTHER" id="PTHR23028">
    <property type="entry name" value="ACETYLTRANSFERASE"/>
    <property type="match status" value="1"/>
</dbReference>
<dbReference type="GO" id="GO:0016020">
    <property type="term" value="C:membrane"/>
    <property type="evidence" value="ECO:0007669"/>
    <property type="project" value="TreeGrafter"/>
</dbReference>
<feature type="transmembrane region" description="Helical" evidence="1">
    <location>
        <begin position="82"/>
        <end position="105"/>
    </location>
</feature>
<dbReference type="RefSeq" id="WP_160408187.1">
    <property type="nucleotide sequence ID" value="NZ_WSES01000002.1"/>
</dbReference>
<feature type="transmembrane region" description="Helical" evidence="1">
    <location>
        <begin position="48"/>
        <end position="70"/>
    </location>
</feature>
<dbReference type="Pfam" id="PF01757">
    <property type="entry name" value="Acyl_transf_3"/>
    <property type="match status" value="1"/>
</dbReference>
<feature type="transmembrane region" description="Helical" evidence="1">
    <location>
        <begin position="12"/>
        <end position="28"/>
    </location>
</feature>
<feature type="domain" description="Acyltransferase 3" evidence="2">
    <location>
        <begin position="7"/>
        <end position="332"/>
    </location>
</feature>
<reference evidence="3 4" key="1">
    <citation type="submission" date="2019-12" db="EMBL/GenBank/DDBJ databases">
        <authorList>
            <person name="Li C."/>
            <person name="Zhao J."/>
        </authorList>
    </citation>
    <scope>NUCLEOTIDE SEQUENCE [LARGE SCALE GENOMIC DNA]</scope>
    <source>
        <strain evidence="3 4">NEAU-DD11</strain>
    </source>
</reference>
<keyword evidence="1" id="KW-0812">Transmembrane</keyword>
<dbReference type="InterPro" id="IPR050879">
    <property type="entry name" value="Acyltransferase_3"/>
</dbReference>
<feature type="transmembrane region" description="Helical" evidence="1">
    <location>
        <begin position="287"/>
        <end position="307"/>
    </location>
</feature>
<keyword evidence="1" id="KW-1133">Transmembrane helix</keyword>
<protein>
    <submittedName>
        <fullName evidence="3">Acyltransferase family protein</fullName>
    </submittedName>
</protein>
<dbReference type="Proteomes" id="UP000443353">
    <property type="component" value="Unassembled WGS sequence"/>
</dbReference>
<keyword evidence="3" id="KW-0012">Acyltransferase</keyword>